<dbReference type="EMBL" id="JAIPUX010001232">
    <property type="protein sequence ID" value="KAH0624789.1"/>
    <property type="molecule type" value="Genomic_DNA"/>
</dbReference>
<evidence type="ECO:0000256" key="2">
    <source>
        <dbReference type="ARBA" id="ARBA00022723"/>
    </source>
</evidence>
<dbReference type="InterPro" id="IPR049554">
    <property type="entry name" value="DNMT3_ADD_PHD"/>
</dbReference>
<protein>
    <recommendedName>
        <fullName evidence="6">PHD-type domain-containing protein</fullName>
    </recommendedName>
</protein>
<organism evidence="7 8">
    <name type="scientific">Phrynosoma platyrhinos</name>
    <name type="common">Desert horned lizard</name>
    <dbReference type="NCBI Taxonomy" id="52577"/>
    <lineage>
        <taxon>Eukaryota</taxon>
        <taxon>Metazoa</taxon>
        <taxon>Chordata</taxon>
        <taxon>Craniata</taxon>
        <taxon>Vertebrata</taxon>
        <taxon>Euteleostomi</taxon>
        <taxon>Lepidosauria</taxon>
        <taxon>Squamata</taxon>
        <taxon>Bifurcata</taxon>
        <taxon>Unidentata</taxon>
        <taxon>Episquamata</taxon>
        <taxon>Toxicofera</taxon>
        <taxon>Iguania</taxon>
        <taxon>Phrynosomatidae</taxon>
        <taxon>Phrynosomatinae</taxon>
        <taxon>Phrynosoma</taxon>
    </lineage>
</organism>
<dbReference type="PANTHER" id="PTHR23068">
    <property type="entry name" value="DNA CYTOSINE-5- -METHYLTRANSFERASE 3-RELATED"/>
    <property type="match status" value="1"/>
</dbReference>
<accession>A0ABQ7T541</accession>
<evidence type="ECO:0000259" key="6">
    <source>
        <dbReference type="PROSITE" id="PS51533"/>
    </source>
</evidence>
<comment type="subcellular location">
    <subcellularLocation>
        <location evidence="1">Nucleus</location>
    </subcellularLocation>
</comment>
<keyword evidence="2" id="KW-0479">Metal-binding</keyword>
<dbReference type="Pfam" id="PF17980">
    <property type="entry name" value="ADD_DNMT3"/>
    <property type="match status" value="1"/>
</dbReference>
<evidence type="ECO:0000256" key="3">
    <source>
        <dbReference type="ARBA" id="ARBA00022771"/>
    </source>
</evidence>
<keyword evidence="5" id="KW-0539">Nucleus</keyword>
<dbReference type="InterPro" id="IPR040552">
    <property type="entry name" value="DNMT3_ADD_GATA1-like"/>
</dbReference>
<name>A0ABQ7T541_PHRPL</name>
<reference evidence="7 8" key="1">
    <citation type="journal article" date="2022" name="Gigascience">
        <title>A chromosome-level genome assembly and annotation of the desert horned lizard, Phrynosoma platyrhinos, provides insight into chromosomal rearrangements among reptiles.</title>
        <authorList>
            <person name="Koochekian N."/>
            <person name="Ascanio A."/>
            <person name="Farleigh K."/>
            <person name="Card D.C."/>
            <person name="Schield D.R."/>
            <person name="Castoe T.A."/>
            <person name="Jezkova T."/>
        </authorList>
    </citation>
    <scope>NUCLEOTIDE SEQUENCE [LARGE SCALE GENOMIC DNA]</scope>
    <source>
        <strain evidence="7">NK-2021</strain>
    </source>
</reference>
<evidence type="ECO:0000313" key="7">
    <source>
        <dbReference type="EMBL" id="KAH0624789.1"/>
    </source>
</evidence>
<dbReference type="Gene3D" id="3.40.50.150">
    <property type="entry name" value="Vaccinia Virus protein VP39"/>
    <property type="match status" value="1"/>
</dbReference>
<evidence type="ECO:0000256" key="4">
    <source>
        <dbReference type="ARBA" id="ARBA00022833"/>
    </source>
</evidence>
<evidence type="ECO:0000256" key="5">
    <source>
        <dbReference type="ARBA" id="ARBA00023242"/>
    </source>
</evidence>
<dbReference type="PROSITE" id="PS51533">
    <property type="entry name" value="ADD"/>
    <property type="match status" value="1"/>
</dbReference>
<keyword evidence="4" id="KW-0862">Zinc</keyword>
<dbReference type="InterPro" id="IPR025766">
    <property type="entry name" value="ADD"/>
</dbReference>
<proteinExistence type="predicted"/>
<evidence type="ECO:0000313" key="8">
    <source>
        <dbReference type="Proteomes" id="UP000826234"/>
    </source>
</evidence>
<keyword evidence="8" id="KW-1185">Reference proteome</keyword>
<feature type="domain" description="PHD-type" evidence="6">
    <location>
        <begin position="92"/>
        <end position="224"/>
    </location>
</feature>
<sequence>MAQDQAEVIMVDTDSDPEEIDSSTEAVMPFSYRTDVVSLSSTEEIIPAATPATLSSNGVVSPETENSDDVIFVSSVEELNPPKLSKGNIAYEVNYNGRNIEEICICCGGLEIHSQHPLFHGGICAPCTEKFLERFFLCDDDGCQADCAICCWGSSLMICDDAKCCRCFCDECVDTLVYADHSKEIKDTHPWRCFLCVSKNVHGLLKKKTKWREELKQFYDQESNSLNIYQPLSPWERKPIHVLSLFDNITQELKRFGFLGKSMGNGRLKYLDDVTDVTRAHIEEWGPFDFIFGSTPPVAKSYKHPSAWYFYQYMRILQYERPPERSHKPFFWLFVDNLVLDEETRDTASRFFQASKKTFWEVEAVLIYKRSDDIIQNAVHVWSNIPSVNSKYSAASSYMDLSLLAKKILRTRIFSQRPATIIRNFFVPLKDYFRAFS</sequence>
<dbReference type="InterPro" id="IPR050390">
    <property type="entry name" value="C5-Methyltransferase"/>
</dbReference>
<keyword evidence="3" id="KW-0863">Zinc-finger</keyword>
<comment type="caution">
    <text evidence="7">The sequence shown here is derived from an EMBL/GenBank/DDBJ whole genome shotgun (WGS) entry which is preliminary data.</text>
</comment>
<evidence type="ECO:0000256" key="1">
    <source>
        <dbReference type="ARBA" id="ARBA00004123"/>
    </source>
</evidence>
<dbReference type="PANTHER" id="PTHR23068:SF13">
    <property type="entry name" value="DNA (CYTOSINE-5)-METHYLTRANSFERASE 3-LIKE"/>
    <property type="match status" value="1"/>
</dbReference>
<dbReference type="Proteomes" id="UP000826234">
    <property type="component" value="Unassembled WGS sequence"/>
</dbReference>
<dbReference type="InterPro" id="IPR029063">
    <property type="entry name" value="SAM-dependent_MTases_sf"/>
</dbReference>
<gene>
    <name evidence="7" type="ORF">JD844_032596</name>
</gene>
<dbReference type="Pfam" id="PF21255">
    <property type="entry name" value="DNMT3_ADD_GATA1-like"/>
    <property type="match status" value="1"/>
</dbReference>